<gene>
    <name evidence="3" type="ORF">L3X38_043743</name>
</gene>
<accession>A0AAD4UZE4</accession>
<evidence type="ECO:0000256" key="1">
    <source>
        <dbReference type="SAM" id="MobiDB-lite"/>
    </source>
</evidence>
<sequence>MAPKKDKQKESTSQLKPTQSSQSLRTLLSLMNPVKSESPSHIIPFPRCSPVQVSNRFSTLGATVGQGRPNYQSALISSYDPFHIIPPVAQSSQSSSPLRKSYPYLPKDKSHLFIIEPVYDGIFDPITIVISSLIVISFLLAPIKI</sequence>
<proteinExistence type="predicted"/>
<comment type="caution">
    <text evidence="3">The sequence shown here is derived from an EMBL/GenBank/DDBJ whole genome shotgun (WGS) entry which is preliminary data.</text>
</comment>
<feature type="compositionally biased region" description="Basic and acidic residues" evidence="1">
    <location>
        <begin position="1"/>
        <end position="10"/>
    </location>
</feature>
<reference evidence="3 4" key="1">
    <citation type="journal article" date="2022" name="G3 (Bethesda)">
        <title>Whole-genome sequence and methylome profiling of the almond [Prunus dulcis (Mill.) D.A. Webb] cultivar 'Nonpareil'.</title>
        <authorList>
            <person name="D'Amico-Willman K.M."/>
            <person name="Ouma W.Z."/>
            <person name="Meulia T."/>
            <person name="Sideli G.M."/>
            <person name="Gradziel T.M."/>
            <person name="Fresnedo-Ramirez J."/>
        </authorList>
    </citation>
    <scope>NUCLEOTIDE SEQUENCE [LARGE SCALE GENOMIC DNA]</scope>
    <source>
        <strain evidence="3">Clone GOH B32 T37-40</strain>
    </source>
</reference>
<name>A0AAD4UZE4_PRUDU</name>
<protein>
    <submittedName>
        <fullName evidence="3">Uncharacterized protein</fullName>
    </submittedName>
</protein>
<dbReference type="Proteomes" id="UP001054821">
    <property type="component" value="Chromosome 8"/>
</dbReference>
<keyword evidence="4" id="KW-1185">Reference proteome</keyword>
<dbReference type="EMBL" id="JAJFAZ020000008">
    <property type="protein sequence ID" value="KAI5314567.1"/>
    <property type="molecule type" value="Genomic_DNA"/>
</dbReference>
<organism evidence="3 4">
    <name type="scientific">Prunus dulcis</name>
    <name type="common">Almond</name>
    <name type="synonym">Amygdalus dulcis</name>
    <dbReference type="NCBI Taxonomy" id="3755"/>
    <lineage>
        <taxon>Eukaryota</taxon>
        <taxon>Viridiplantae</taxon>
        <taxon>Streptophyta</taxon>
        <taxon>Embryophyta</taxon>
        <taxon>Tracheophyta</taxon>
        <taxon>Spermatophyta</taxon>
        <taxon>Magnoliopsida</taxon>
        <taxon>eudicotyledons</taxon>
        <taxon>Gunneridae</taxon>
        <taxon>Pentapetalae</taxon>
        <taxon>rosids</taxon>
        <taxon>fabids</taxon>
        <taxon>Rosales</taxon>
        <taxon>Rosaceae</taxon>
        <taxon>Amygdaloideae</taxon>
        <taxon>Amygdaleae</taxon>
        <taxon>Prunus</taxon>
    </lineage>
</organism>
<dbReference type="AlphaFoldDB" id="A0AAD4UZE4"/>
<feature type="region of interest" description="Disordered" evidence="1">
    <location>
        <begin position="1"/>
        <end position="24"/>
    </location>
</feature>
<keyword evidence="2" id="KW-0472">Membrane</keyword>
<feature type="transmembrane region" description="Helical" evidence="2">
    <location>
        <begin position="122"/>
        <end position="143"/>
    </location>
</feature>
<evidence type="ECO:0000313" key="4">
    <source>
        <dbReference type="Proteomes" id="UP001054821"/>
    </source>
</evidence>
<keyword evidence="2" id="KW-0812">Transmembrane</keyword>
<keyword evidence="2" id="KW-1133">Transmembrane helix</keyword>
<evidence type="ECO:0000256" key="2">
    <source>
        <dbReference type="SAM" id="Phobius"/>
    </source>
</evidence>
<evidence type="ECO:0000313" key="3">
    <source>
        <dbReference type="EMBL" id="KAI5314567.1"/>
    </source>
</evidence>